<evidence type="ECO:0000313" key="3">
    <source>
        <dbReference type="EMBL" id="AEI67964.1"/>
    </source>
</evidence>
<dbReference type="NCBIfam" id="TIGR00051">
    <property type="entry name" value="YbgC/FadM family acyl-CoA thioesterase"/>
    <property type="match status" value="1"/>
</dbReference>
<dbReference type="SUPFAM" id="SSF54637">
    <property type="entry name" value="Thioesterase/thiol ester dehydrase-isomerase"/>
    <property type="match status" value="1"/>
</dbReference>
<dbReference type="AlphaFoldDB" id="F8CQQ0"/>
<protein>
    <submittedName>
        <fullName evidence="3">Thioesterase family protein</fullName>
    </submittedName>
</protein>
<dbReference type="Proteomes" id="UP000000488">
    <property type="component" value="Chromosome"/>
</dbReference>
<gene>
    <name evidence="3" type="ordered locus">LILAB_30415</name>
</gene>
<reference evidence="3 4" key="1">
    <citation type="journal article" date="2011" name="J. Bacteriol.">
        <title>Genome sequence of the halotolerant marine bacterium Myxococcus fulvus HW-1.</title>
        <authorList>
            <person name="Li Z.F."/>
            <person name="Li X."/>
            <person name="Liu H."/>
            <person name="Liu X."/>
            <person name="Han K."/>
            <person name="Wu Z.H."/>
            <person name="Hu W."/>
            <person name="Li F.F."/>
            <person name="Li Y.Z."/>
        </authorList>
    </citation>
    <scope>NUCLEOTIDE SEQUENCE [LARGE SCALE GENOMIC DNA]</scope>
    <source>
        <strain evidence="4">ATCC BAA-855 / HW-1</strain>
    </source>
</reference>
<dbReference type="HOGENOM" id="CLU_101141_3_2_7"/>
<dbReference type="eggNOG" id="COG0824">
    <property type="taxonomic scope" value="Bacteria"/>
</dbReference>
<dbReference type="STRING" id="483219.LILAB_30415"/>
<dbReference type="Gene3D" id="3.10.129.10">
    <property type="entry name" value="Hotdog Thioesterase"/>
    <property type="match status" value="1"/>
</dbReference>
<dbReference type="PANTHER" id="PTHR31793">
    <property type="entry name" value="4-HYDROXYBENZOYL-COA THIOESTERASE FAMILY MEMBER"/>
    <property type="match status" value="1"/>
</dbReference>
<dbReference type="GO" id="GO:0047617">
    <property type="term" value="F:fatty acyl-CoA hydrolase activity"/>
    <property type="evidence" value="ECO:0007669"/>
    <property type="project" value="TreeGrafter"/>
</dbReference>
<evidence type="ECO:0000256" key="1">
    <source>
        <dbReference type="ARBA" id="ARBA00005953"/>
    </source>
</evidence>
<dbReference type="KEGG" id="mfu:LILAB_30415"/>
<dbReference type="InterPro" id="IPR029069">
    <property type="entry name" value="HotDog_dom_sf"/>
</dbReference>
<dbReference type="InterPro" id="IPR006684">
    <property type="entry name" value="YbgC/YbaW"/>
</dbReference>
<dbReference type="PIRSF" id="PIRSF003230">
    <property type="entry name" value="YbgC"/>
    <property type="match status" value="1"/>
</dbReference>
<proteinExistence type="inferred from homology"/>
<keyword evidence="2" id="KW-0378">Hydrolase</keyword>
<dbReference type="CDD" id="cd00586">
    <property type="entry name" value="4HBT"/>
    <property type="match status" value="1"/>
</dbReference>
<evidence type="ECO:0000313" key="4">
    <source>
        <dbReference type="Proteomes" id="UP000000488"/>
    </source>
</evidence>
<dbReference type="PANTHER" id="PTHR31793:SF27">
    <property type="entry name" value="NOVEL THIOESTERASE SUPERFAMILY DOMAIN AND SAPOSIN A-TYPE DOMAIN CONTAINING PROTEIN (0610012H03RIK)"/>
    <property type="match status" value="1"/>
</dbReference>
<name>F8CQQ0_MYXFH</name>
<dbReference type="InterPro" id="IPR050563">
    <property type="entry name" value="4-hydroxybenzoyl-CoA_TE"/>
</dbReference>
<dbReference type="EMBL" id="CP002830">
    <property type="protein sequence ID" value="AEI67964.1"/>
    <property type="molecule type" value="Genomic_DNA"/>
</dbReference>
<dbReference type="Pfam" id="PF13279">
    <property type="entry name" value="4HBT_2"/>
    <property type="match status" value="1"/>
</dbReference>
<evidence type="ECO:0000256" key="2">
    <source>
        <dbReference type="ARBA" id="ARBA00022801"/>
    </source>
</evidence>
<comment type="similarity">
    <text evidence="1">Belongs to the 4-hydroxybenzoyl-CoA thioesterase family.</text>
</comment>
<accession>F8CQQ0</accession>
<organism evidence="3 4">
    <name type="scientific">Myxococcus fulvus (strain ATCC BAA-855 / HW-1)</name>
    <dbReference type="NCBI Taxonomy" id="483219"/>
    <lineage>
        <taxon>Bacteria</taxon>
        <taxon>Pseudomonadati</taxon>
        <taxon>Myxococcota</taxon>
        <taxon>Myxococcia</taxon>
        <taxon>Myxococcales</taxon>
        <taxon>Cystobacterineae</taxon>
        <taxon>Myxococcaceae</taxon>
        <taxon>Myxococcus</taxon>
    </lineage>
</organism>
<sequence length="155" mass="17356">MDAVHRAVRVGAFMVEARLRVIYGDTDQMGVVYYANYFRYFEFARSEYFRARGGSYAELERSGALLPVAEASCQYKASARYDDLLVVQTTVSELRRASIVFTYALFRDGAPRTLLCTGRTRHACVGRDGRPTRLPDALIRLLESPEPSPGSPTST</sequence>